<dbReference type="CDD" id="cd13298">
    <property type="entry name" value="PH1_PH_fungal"/>
    <property type="match status" value="1"/>
</dbReference>
<dbReference type="SUPFAM" id="SSF50729">
    <property type="entry name" value="PH domain-like"/>
    <property type="match status" value="2"/>
</dbReference>
<dbReference type="InterPro" id="IPR011993">
    <property type="entry name" value="PH-like_dom_sf"/>
</dbReference>
<dbReference type="PANTHER" id="PTHR14336">
    <property type="entry name" value="TANDEM PH DOMAIN CONTAINING PROTEIN"/>
    <property type="match status" value="1"/>
</dbReference>
<feature type="domain" description="PH" evidence="2">
    <location>
        <begin position="61"/>
        <end position="158"/>
    </location>
</feature>
<accession>A0AAE0LZR8</accession>
<dbReference type="PROSITE" id="PS50003">
    <property type="entry name" value="PH_DOMAIN"/>
    <property type="match status" value="2"/>
</dbReference>
<dbReference type="InterPro" id="IPR001849">
    <property type="entry name" value="PH_domain"/>
</dbReference>
<evidence type="ECO:0000313" key="4">
    <source>
        <dbReference type="Proteomes" id="UP001283341"/>
    </source>
</evidence>
<feature type="compositionally biased region" description="Polar residues" evidence="1">
    <location>
        <begin position="212"/>
        <end position="233"/>
    </location>
</feature>
<dbReference type="FunFam" id="2.30.29.30:FF:000286">
    <property type="entry name" value="PH-protein kinase domain containing protein"/>
    <property type="match status" value="1"/>
</dbReference>
<dbReference type="SMART" id="SM00233">
    <property type="entry name" value="PH"/>
    <property type="match status" value="2"/>
</dbReference>
<protein>
    <recommendedName>
        <fullName evidence="2">PH domain-containing protein</fullName>
    </recommendedName>
</protein>
<dbReference type="CDD" id="cd13299">
    <property type="entry name" value="PH2_PH_fungal"/>
    <property type="match status" value="1"/>
</dbReference>
<organism evidence="3 4">
    <name type="scientific">Apodospora peruviana</name>
    <dbReference type="NCBI Taxonomy" id="516989"/>
    <lineage>
        <taxon>Eukaryota</taxon>
        <taxon>Fungi</taxon>
        <taxon>Dikarya</taxon>
        <taxon>Ascomycota</taxon>
        <taxon>Pezizomycotina</taxon>
        <taxon>Sordariomycetes</taxon>
        <taxon>Sordariomycetidae</taxon>
        <taxon>Sordariales</taxon>
        <taxon>Lasiosphaeriaceae</taxon>
        <taxon>Apodospora</taxon>
    </lineage>
</organism>
<dbReference type="Proteomes" id="UP001283341">
    <property type="component" value="Unassembled WGS sequence"/>
</dbReference>
<keyword evidence="4" id="KW-1185">Reference proteome</keyword>
<name>A0AAE0LZR8_9PEZI</name>
<dbReference type="PANTHER" id="PTHR14336:SF15">
    <property type="entry name" value="DUAL ADAPTER FOR PHOSPHOTYROSINE AND 3-PHOSPHOTYROSINE AND 3-PHOSPHOINOSITIDE"/>
    <property type="match status" value="1"/>
</dbReference>
<evidence type="ECO:0000256" key="1">
    <source>
        <dbReference type="SAM" id="MobiDB-lite"/>
    </source>
</evidence>
<feature type="domain" description="PH" evidence="2">
    <location>
        <begin position="290"/>
        <end position="389"/>
    </location>
</feature>
<feature type="region of interest" description="Disordered" evidence="1">
    <location>
        <begin position="183"/>
        <end position="241"/>
    </location>
</feature>
<dbReference type="EMBL" id="JAUEDM010000007">
    <property type="protein sequence ID" value="KAK3313787.1"/>
    <property type="molecule type" value="Genomic_DNA"/>
</dbReference>
<reference evidence="3" key="1">
    <citation type="journal article" date="2023" name="Mol. Phylogenet. Evol.">
        <title>Genome-scale phylogeny and comparative genomics of the fungal order Sordariales.</title>
        <authorList>
            <person name="Hensen N."/>
            <person name="Bonometti L."/>
            <person name="Westerberg I."/>
            <person name="Brannstrom I.O."/>
            <person name="Guillou S."/>
            <person name="Cros-Aarteil S."/>
            <person name="Calhoun S."/>
            <person name="Haridas S."/>
            <person name="Kuo A."/>
            <person name="Mondo S."/>
            <person name="Pangilinan J."/>
            <person name="Riley R."/>
            <person name="LaButti K."/>
            <person name="Andreopoulos B."/>
            <person name="Lipzen A."/>
            <person name="Chen C."/>
            <person name="Yan M."/>
            <person name="Daum C."/>
            <person name="Ng V."/>
            <person name="Clum A."/>
            <person name="Steindorff A."/>
            <person name="Ohm R.A."/>
            <person name="Martin F."/>
            <person name="Silar P."/>
            <person name="Natvig D.O."/>
            <person name="Lalanne C."/>
            <person name="Gautier V."/>
            <person name="Ament-Velasquez S.L."/>
            <person name="Kruys A."/>
            <person name="Hutchinson M.I."/>
            <person name="Powell A.J."/>
            <person name="Barry K."/>
            <person name="Miller A.N."/>
            <person name="Grigoriev I.V."/>
            <person name="Debuchy R."/>
            <person name="Gladieux P."/>
            <person name="Hiltunen Thoren M."/>
            <person name="Johannesson H."/>
        </authorList>
    </citation>
    <scope>NUCLEOTIDE SEQUENCE</scope>
    <source>
        <strain evidence="3">CBS 118394</strain>
    </source>
</reference>
<evidence type="ECO:0000259" key="2">
    <source>
        <dbReference type="PROSITE" id="PS50003"/>
    </source>
</evidence>
<evidence type="ECO:0000313" key="3">
    <source>
        <dbReference type="EMBL" id="KAK3313787.1"/>
    </source>
</evidence>
<feature type="compositionally biased region" description="Low complexity" evidence="1">
    <location>
        <begin position="196"/>
        <end position="210"/>
    </location>
</feature>
<gene>
    <name evidence="3" type="ORF">B0H66DRAFT_607030</name>
</gene>
<dbReference type="Pfam" id="PF00169">
    <property type="entry name" value="PH"/>
    <property type="match status" value="2"/>
</dbReference>
<comment type="caution">
    <text evidence="3">The sequence shown here is derived from an EMBL/GenBank/DDBJ whole genome shotgun (WGS) entry which is preliminary data.</text>
</comment>
<sequence length="408" mass="46225">MTELPVQPPTTAASQPNRVTVEIPPSSIAMPPCTTTTRLASRLALDTYSPVNQNGSFEFDRVLKSGYVQKRTQKTKTWRTIYLVLRPNTLSIYKSDREEKLRHKIYLSDLTAVTLLKDPKQNRPNVFGLFSPSKNFHFQAPTPKDAQEWVELIRQDARIEEEEEELFLASPVVQRDFNSSFQFHGAESNRRDMERLTSSSPEPLEPPVRVMASSSGRRPSQLDSSGMSGTELASHSDFSDSDVQRLPKVSIESLAVQSPPPNGSTLTRPRLGAINSSQMSGLNIEQDPDRVIWQGWLWFLRSKRGVRQWKKSWAVLRPRNFILYKDDSEYSVLFIVYLSSIVNVVDIDPMSRTRTQCLQIITDEKSYRFCAQDEEALVRCLGAFKSLLAKRRELEAKAAAATAARPTV</sequence>
<dbReference type="AlphaFoldDB" id="A0AAE0LZR8"/>
<reference evidence="3" key="2">
    <citation type="submission" date="2023-06" db="EMBL/GenBank/DDBJ databases">
        <authorList>
            <consortium name="Lawrence Berkeley National Laboratory"/>
            <person name="Haridas S."/>
            <person name="Hensen N."/>
            <person name="Bonometti L."/>
            <person name="Westerberg I."/>
            <person name="Brannstrom I.O."/>
            <person name="Guillou S."/>
            <person name="Cros-Aarteil S."/>
            <person name="Calhoun S."/>
            <person name="Kuo A."/>
            <person name="Mondo S."/>
            <person name="Pangilinan J."/>
            <person name="Riley R."/>
            <person name="Labutti K."/>
            <person name="Andreopoulos B."/>
            <person name="Lipzen A."/>
            <person name="Chen C."/>
            <person name="Yanf M."/>
            <person name="Daum C."/>
            <person name="Ng V."/>
            <person name="Clum A."/>
            <person name="Steindorff A."/>
            <person name="Ohm R."/>
            <person name="Martin F."/>
            <person name="Silar P."/>
            <person name="Natvig D."/>
            <person name="Lalanne C."/>
            <person name="Gautier V."/>
            <person name="Ament-Velasquez S.L."/>
            <person name="Kruys A."/>
            <person name="Hutchinson M.I."/>
            <person name="Powell A.J."/>
            <person name="Barry K."/>
            <person name="Miller A.N."/>
            <person name="Grigoriev I.V."/>
            <person name="Debuchy R."/>
            <person name="Gladieux P."/>
            <person name="Thoren M.H."/>
            <person name="Johannesson H."/>
        </authorList>
    </citation>
    <scope>NUCLEOTIDE SEQUENCE</scope>
    <source>
        <strain evidence="3">CBS 118394</strain>
    </source>
</reference>
<dbReference type="Gene3D" id="2.30.29.30">
    <property type="entry name" value="Pleckstrin-homology domain (PH domain)/Phosphotyrosine-binding domain (PTB)"/>
    <property type="match status" value="2"/>
</dbReference>
<proteinExistence type="predicted"/>
<dbReference type="InterPro" id="IPR051707">
    <property type="entry name" value="PI-Interact_SigTrans_Reg"/>
</dbReference>